<dbReference type="Proteomes" id="UP001054837">
    <property type="component" value="Unassembled WGS sequence"/>
</dbReference>
<dbReference type="GO" id="GO:0034453">
    <property type="term" value="P:microtubule anchoring"/>
    <property type="evidence" value="ECO:0007669"/>
    <property type="project" value="InterPro"/>
</dbReference>
<dbReference type="InterPro" id="IPR036859">
    <property type="entry name" value="CAP-Gly_dom_sf"/>
</dbReference>
<dbReference type="Pfam" id="PF01302">
    <property type="entry name" value="CAP_GLY"/>
    <property type="match status" value="1"/>
</dbReference>
<dbReference type="AlphaFoldDB" id="A0AAV4NMH8"/>
<feature type="domain" description="CAP-Gly" evidence="1">
    <location>
        <begin position="25"/>
        <end position="67"/>
    </location>
</feature>
<gene>
    <name evidence="2" type="primary">Cep350_0</name>
    <name evidence="2" type="ORF">CDAR_100171</name>
</gene>
<evidence type="ECO:0000259" key="1">
    <source>
        <dbReference type="PROSITE" id="PS50245"/>
    </source>
</evidence>
<organism evidence="2 3">
    <name type="scientific">Caerostris darwini</name>
    <dbReference type="NCBI Taxonomy" id="1538125"/>
    <lineage>
        <taxon>Eukaryota</taxon>
        <taxon>Metazoa</taxon>
        <taxon>Ecdysozoa</taxon>
        <taxon>Arthropoda</taxon>
        <taxon>Chelicerata</taxon>
        <taxon>Arachnida</taxon>
        <taxon>Araneae</taxon>
        <taxon>Araneomorphae</taxon>
        <taxon>Entelegynae</taxon>
        <taxon>Araneoidea</taxon>
        <taxon>Araneidae</taxon>
        <taxon>Caerostris</taxon>
    </lineage>
</organism>
<evidence type="ECO:0000313" key="3">
    <source>
        <dbReference type="Proteomes" id="UP001054837"/>
    </source>
</evidence>
<accession>A0AAV4NMH8</accession>
<comment type="caution">
    <text evidence="2">The sequence shown here is derived from an EMBL/GenBank/DDBJ whole genome shotgun (WGS) entry which is preliminary data.</text>
</comment>
<dbReference type="EMBL" id="BPLQ01001758">
    <property type="protein sequence ID" value="GIX85146.1"/>
    <property type="molecule type" value="Genomic_DNA"/>
</dbReference>
<proteinExistence type="predicted"/>
<evidence type="ECO:0000313" key="2">
    <source>
        <dbReference type="EMBL" id="GIX85146.1"/>
    </source>
</evidence>
<dbReference type="InterPro" id="IPR028750">
    <property type="entry name" value="CEP350/CC187"/>
</dbReference>
<dbReference type="SMART" id="SM01052">
    <property type="entry name" value="CAP_GLY"/>
    <property type="match status" value="1"/>
</dbReference>
<dbReference type="SUPFAM" id="SSF74924">
    <property type="entry name" value="Cap-Gly domain"/>
    <property type="match status" value="1"/>
</dbReference>
<keyword evidence="3" id="KW-1185">Reference proteome</keyword>
<dbReference type="Gene3D" id="2.30.30.190">
    <property type="entry name" value="CAP Gly-rich-like domain"/>
    <property type="match status" value="1"/>
</dbReference>
<dbReference type="PANTHER" id="PTHR13958">
    <property type="entry name" value="CENTROSOME-ASSOCIATED PROTEIN 350"/>
    <property type="match status" value="1"/>
</dbReference>
<dbReference type="GO" id="GO:0008017">
    <property type="term" value="F:microtubule binding"/>
    <property type="evidence" value="ECO:0007669"/>
    <property type="project" value="InterPro"/>
</dbReference>
<reference evidence="2 3" key="1">
    <citation type="submission" date="2021-06" db="EMBL/GenBank/DDBJ databases">
        <title>Caerostris darwini draft genome.</title>
        <authorList>
            <person name="Kono N."/>
            <person name="Arakawa K."/>
        </authorList>
    </citation>
    <scope>NUCLEOTIDE SEQUENCE [LARGE SCALE GENOMIC DNA]</scope>
</reference>
<dbReference type="GO" id="GO:0005813">
    <property type="term" value="C:centrosome"/>
    <property type="evidence" value="ECO:0007669"/>
    <property type="project" value="InterPro"/>
</dbReference>
<dbReference type="InterPro" id="IPR000938">
    <property type="entry name" value="CAP-Gly_domain"/>
</dbReference>
<protein>
    <submittedName>
        <fullName evidence="2">Centrosome-associated protein 350</fullName>
    </submittedName>
</protein>
<name>A0AAV4NMH8_9ARAC</name>
<dbReference type="PANTHER" id="PTHR13958:SF3">
    <property type="entry name" value="CAP-GLY DOMAIN-CONTAINING PROTEIN-RELATED"/>
    <property type="match status" value="1"/>
</dbReference>
<dbReference type="PROSITE" id="PS50245">
    <property type="entry name" value="CAP_GLY_2"/>
    <property type="match status" value="1"/>
</dbReference>
<sequence length="245" mass="28067">MDNFKINERVAVLGKISLGTIAFIGNTHFSDGLWYGIVLDEPNGRNNGTYDGVSYFKCYKNHGIFVRLCQIRKIHTSSASNKVHKVSSRKFYPNYLRDESLLKLGKKRRNNEAKKAPKKSHGELALKRMAEDLQKVEDFSNAKQDEKDRNVRTITTTDGDRENVIAQAFQKTHENSPIKKGNKVAKIKKSPQRLKNMINKTNRELNEIKSYIIDLDRKIELLKALSLREGGLFGYNPQKSLQVQN</sequence>